<reference evidence="2 3" key="1">
    <citation type="submission" date="2014-06" db="EMBL/GenBank/DDBJ databases">
        <title>Draft genome sequence of Paenibacillus sp. MSt1.</title>
        <authorList>
            <person name="Aw Y.K."/>
            <person name="Ong K.S."/>
            <person name="Gan H.M."/>
            <person name="Lee S.M."/>
        </authorList>
    </citation>
    <scope>NUCLEOTIDE SEQUENCE [LARGE SCALE GENOMIC DNA]</scope>
    <source>
        <strain evidence="2 3">MSt1</strain>
    </source>
</reference>
<gene>
    <name evidence="2" type="ORF">ET33_29365</name>
</gene>
<dbReference type="GO" id="GO:0004175">
    <property type="term" value="F:endopeptidase activity"/>
    <property type="evidence" value="ECO:0007669"/>
    <property type="project" value="TreeGrafter"/>
</dbReference>
<dbReference type="InterPro" id="IPR029045">
    <property type="entry name" value="ClpP/crotonase-like_dom_sf"/>
</dbReference>
<dbReference type="SMART" id="SM00245">
    <property type="entry name" value="TSPc"/>
    <property type="match status" value="1"/>
</dbReference>
<evidence type="ECO:0000313" key="3">
    <source>
        <dbReference type="Proteomes" id="UP000028123"/>
    </source>
</evidence>
<dbReference type="CDD" id="cd07563">
    <property type="entry name" value="Peptidase_S41_IRBP"/>
    <property type="match status" value="1"/>
</dbReference>
<dbReference type="PANTHER" id="PTHR32060:SF22">
    <property type="entry name" value="CARBOXYL-TERMINAL-PROCESSING PEPTIDASE 3, CHLOROPLASTIC"/>
    <property type="match status" value="1"/>
</dbReference>
<proteinExistence type="predicted"/>
<keyword evidence="3" id="KW-1185">Reference proteome</keyword>
<dbReference type="Gene3D" id="3.30.750.44">
    <property type="match status" value="1"/>
</dbReference>
<dbReference type="RefSeq" id="WP_036678115.1">
    <property type="nucleotide sequence ID" value="NZ_JNVM01000005.1"/>
</dbReference>
<evidence type="ECO:0000313" key="2">
    <source>
        <dbReference type="EMBL" id="KEQ26857.1"/>
    </source>
</evidence>
<dbReference type="OrthoDB" id="9812068at2"/>
<organism evidence="2 3">
    <name type="scientific">Paenibacillus tyrfis</name>
    <dbReference type="NCBI Taxonomy" id="1501230"/>
    <lineage>
        <taxon>Bacteria</taxon>
        <taxon>Bacillati</taxon>
        <taxon>Bacillota</taxon>
        <taxon>Bacilli</taxon>
        <taxon>Bacillales</taxon>
        <taxon>Paenibacillaceae</taxon>
        <taxon>Paenibacillus</taxon>
    </lineage>
</organism>
<dbReference type="Pfam" id="PF14684">
    <property type="entry name" value="Tricorn_C1"/>
    <property type="match status" value="1"/>
</dbReference>
<feature type="domain" description="Tail specific protease" evidence="1">
    <location>
        <begin position="225"/>
        <end position="429"/>
    </location>
</feature>
<dbReference type="InterPro" id="IPR028204">
    <property type="entry name" value="Tricorn_C1"/>
</dbReference>
<dbReference type="InterPro" id="IPR005151">
    <property type="entry name" value="Tail-specific_protease"/>
</dbReference>
<comment type="caution">
    <text evidence="2">The sequence shown here is derived from an EMBL/GenBank/DDBJ whole genome shotgun (WGS) entry which is preliminary data.</text>
</comment>
<dbReference type="eggNOG" id="COG0793">
    <property type="taxonomic scope" value="Bacteria"/>
</dbReference>
<dbReference type="PANTHER" id="PTHR32060">
    <property type="entry name" value="TAIL-SPECIFIC PROTEASE"/>
    <property type="match status" value="1"/>
</dbReference>
<evidence type="ECO:0000259" key="1">
    <source>
        <dbReference type="SMART" id="SM00245"/>
    </source>
</evidence>
<dbReference type="AlphaFoldDB" id="A0A081P834"/>
<dbReference type="SUPFAM" id="SSF52096">
    <property type="entry name" value="ClpP/crotonase"/>
    <property type="match status" value="1"/>
</dbReference>
<protein>
    <recommendedName>
        <fullName evidence="1">Tail specific protease domain-containing protein</fullName>
    </recommendedName>
</protein>
<dbReference type="Proteomes" id="UP000028123">
    <property type="component" value="Unassembled WGS sequence"/>
</dbReference>
<accession>A0A081P834</accession>
<dbReference type="Gene3D" id="3.90.226.10">
    <property type="entry name" value="2-enoyl-CoA Hydratase, Chain A, domain 1"/>
    <property type="match status" value="1"/>
</dbReference>
<dbReference type="GO" id="GO:0008236">
    <property type="term" value="F:serine-type peptidase activity"/>
    <property type="evidence" value="ECO:0007669"/>
    <property type="project" value="InterPro"/>
</dbReference>
<dbReference type="EMBL" id="JNVM01000005">
    <property type="protein sequence ID" value="KEQ26857.1"/>
    <property type="molecule type" value="Genomic_DNA"/>
</dbReference>
<dbReference type="GO" id="GO:0006508">
    <property type="term" value="P:proteolysis"/>
    <property type="evidence" value="ECO:0007669"/>
    <property type="project" value="InterPro"/>
</dbReference>
<sequence length="452" mass="50871">MWKKVAVSVSILVVLCVGGALVYLQIHAGAPPHIDASKRELWQSEGYNYILEMDGKDVIVYNYTKDSLLPFGYGRIDKDGIIYIDKLHGNPLLNIMLWKTAPMGQFQNGTLTEETGDVKRYKKIAELPKVKVNAFTKDPVQNFETFWQIFDERFSLFGIAQVDWKQVYDEYRPKVTKQTSEEELRLLFKEMIGKLNDGHTMIFSGLTSTLSREKGEREKLYADNAKPMRKNILDYLRGPLQSRLNERIQYGKTEDGIGYIALNGFGEFDMKEIDRALADAAKDLAGNRGIVIDLRFNGGGTDAFALAVANRFADKKQLAFSKHARSGGYEQFFAPTPIYIKPQGESIPADKIVVMTSQVTASAAEIATMSLREIDRVTVIGETTRGIHSDAMMNILPNEWILFLSAEQYMAADGKVYERIGLKPDEEVLIRKEDIQAGNDPVLARAVELLKS</sequence>
<name>A0A081P834_9BACL</name>
<dbReference type="Pfam" id="PF03572">
    <property type="entry name" value="Peptidase_S41"/>
    <property type="match status" value="1"/>
</dbReference>